<comment type="caution">
    <text evidence="2">The sequence shown here is derived from an EMBL/GenBank/DDBJ whole genome shotgun (WGS) entry which is preliminary data.</text>
</comment>
<dbReference type="AlphaFoldDB" id="A0A7C3J503"/>
<sequence>MLEIFLTNEYATLVLIDWLRGIPGWGLPAAWTGSWALVYLEEFLLWWIVPVVTMLWWRNWAKKHPELLEEI</sequence>
<evidence type="ECO:0008006" key="3">
    <source>
        <dbReference type="Google" id="ProtNLM"/>
    </source>
</evidence>
<feature type="transmembrane region" description="Helical" evidence="1">
    <location>
        <begin position="36"/>
        <end position="57"/>
    </location>
</feature>
<evidence type="ECO:0000313" key="2">
    <source>
        <dbReference type="EMBL" id="HFK21209.1"/>
    </source>
</evidence>
<proteinExistence type="predicted"/>
<gene>
    <name evidence="2" type="ORF">ENS19_08055</name>
</gene>
<dbReference type="EMBL" id="DSTX01000013">
    <property type="protein sequence ID" value="HFK21209.1"/>
    <property type="molecule type" value="Genomic_DNA"/>
</dbReference>
<protein>
    <recommendedName>
        <fullName evidence="3">Lycopene cyclase domain-containing protein</fullName>
    </recommendedName>
</protein>
<evidence type="ECO:0000256" key="1">
    <source>
        <dbReference type="SAM" id="Phobius"/>
    </source>
</evidence>
<keyword evidence="1" id="KW-0472">Membrane</keyword>
<organism evidence="2">
    <name type="scientific">Candidatus Methanomethylicus mesodigestus</name>
    <dbReference type="NCBI Taxonomy" id="1867258"/>
    <lineage>
        <taxon>Archaea</taxon>
        <taxon>Thermoproteota</taxon>
        <taxon>Methanosuratincolia</taxon>
        <taxon>Candidatus Methanomethylicales</taxon>
        <taxon>Candidatus Methanomethylicaceae</taxon>
        <taxon>Candidatus Methanomethylicus</taxon>
    </lineage>
</organism>
<keyword evidence="1" id="KW-0812">Transmembrane</keyword>
<accession>A0A7C3J503</accession>
<keyword evidence="1" id="KW-1133">Transmembrane helix</keyword>
<reference evidence="2" key="1">
    <citation type="journal article" date="2020" name="mSystems">
        <title>Genome- and Community-Level Interaction Insights into Carbon Utilization and Element Cycling Functions of Hydrothermarchaeota in Hydrothermal Sediment.</title>
        <authorList>
            <person name="Zhou Z."/>
            <person name="Liu Y."/>
            <person name="Xu W."/>
            <person name="Pan J."/>
            <person name="Luo Z.H."/>
            <person name="Li M."/>
        </authorList>
    </citation>
    <scope>NUCLEOTIDE SEQUENCE [LARGE SCALE GENOMIC DNA]</scope>
    <source>
        <strain evidence="2">SpSt-468</strain>
    </source>
</reference>
<name>A0A7C3J503_9CREN</name>